<evidence type="ECO:0000313" key="7">
    <source>
        <dbReference type="RefSeq" id="XP_049310951.1"/>
    </source>
</evidence>
<accession>A0A034VBL6</accession>
<dbReference type="CTD" id="31594"/>
<feature type="compositionally biased region" description="Acidic residues" evidence="3">
    <location>
        <begin position="542"/>
        <end position="561"/>
    </location>
</feature>
<dbReference type="InterPro" id="IPR011990">
    <property type="entry name" value="TPR-like_helical_dom_sf"/>
</dbReference>
<dbReference type="GO" id="GO:0016567">
    <property type="term" value="P:protein ubiquitination"/>
    <property type="evidence" value="ECO:0007669"/>
    <property type="project" value="TreeGrafter"/>
</dbReference>
<evidence type="ECO:0000256" key="1">
    <source>
        <dbReference type="ARBA" id="ARBA00022803"/>
    </source>
</evidence>
<dbReference type="KEGG" id="bdr:105232014"/>
<gene>
    <name evidence="4" type="primary">APC7</name>
    <name evidence="6 7" type="synonym">LOC105232014</name>
</gene>
<evidence type="ECO:0000313" key="4">
    <source>
        <dbReference type="EMBL" id="JAC39160.1"/>
    </source>
</evidence>
<dbReference type="GeneID" id="105232014"/>
<proteinExistence type="predicted"/>
<dbReference type="Gene3D" id="1.25.40.10">
    <property type="entry name" value="Tetratricopeptide repeat domain"/>
    <property type="match status" value="4"/>
</dbReference>
<evidence type="ECO:0000256" key="3">
    <source>
        <dbReference type="SAM" id="MobiDB-lite"/>
    </source>
</evidence>
<dbReference type="Pfam" id="PF13432">
    <property type="entry name" value="TPR_16"/>
    <property type="match status" value="1"/>
</dbReference>
<dbReference type="SUPFAM" id="SSF48452">
    <property type="entry name" value="TPR-like"/>
    <property type="match status" value="2"/>
</dbReference>
<dbReference type="PANTHER" id="PTHR12558:SF36">
    <property type="entry name" value="ANAPHASE-PROMOTING COMPLEX SUBUNIT 7"/>
    <property type="match status" value="1"/>
</dbReference>
<dbReference type="Proteomes" id="UP001652620">
    <property type="component" value="Chromosome 4"/>
</dbReference>
<feature type="repeat" description="TPR" evidence="2">
    <location>
        <begin position="236"/>
        <end position="269"/>
    </location>
</feature>
<dbReference type="SMART" id="SM00028">
    <property type="entry name" value="TPR"/>
    <property type="match status" value="6"/>
</dbReference>
<keyword evidence="5" id="KW-1185">Reference proteome</keyword>
<name>A0A034VBL6_BACDO</name>
<dbReference type="PANTHER" id="PTHR12558">
    <property type="entry name" value="CELL DIVISION CYCLE 16,23,27"/>
    <property type="match status" value="1"/>
</dbReference>
<dbReference type="InterPro" id="IPR019734">
    <property type="entry name" value="TPR_rpt"/>
</dbReference>
<dbReference type="GO" id="GO:0045842">
    <property type="term" value="P:positive regulation of mitotic metaphase/anaphase transition"/>
    <property type="evidence" value="ECO:0007669"/>
    <property type="project" value="TreeGrafter"/>
</dbReference>
<dbReference type="RefSeq" id="XP_011211872.1">
    <property type="nucleotide sequence ID" value="XM_011213570.3"/>
</dbReference>
<dbReference type="RefSeq" id="XP_049310951.1">
    <property type="nucleotide sequence ID" value="XM_049454994.1"/>
</dbReference>
<evidence type="ECO:0000313" key="5">
    <source>
        <dbReference type="Proteomes" id="UP001652620"/>
    </source>
</evidence>
<dbReference type="PROSITE" id="PS50005">
    <property type="entry name" value="TPR"/>
    <property type="match status" value="2"/>
</dbReference>
<protein>
    <submittedName>
        <fullName evidence="4 6">Anaphase-promoting complex subunit 7</fullName>
    </submittedName>
</protein>
<feature type="region of interest" description="Disordered" evidence="3">
    <location>
        <begin position="521"/>
        <end position="576"/>
    </location>
</feature>
<reference evidence="4" key="1">
    <citation type="journal article" date="2014" name="BMC Genomics">
        <title>Characterizing the developmental transcriptome of the oriental fruit fly, Bactrocera dorsalis (Diptera: Tephritidae) through comparative genomic analysis with Drosophila melanogaster utilizing modENCODE datasets.</title>
        <authorList>
            <person name="Geib S.M."/>
            <person name="Calla B."/>
            <person name="Hall B."/>
            <person name="Hou S."/>
            <person name="Manoukis N.C."/>
        </authorList>
    </citation>
    <scope>NUCLEOTIDE SEQUENCE</scope>
    <source>
        <strain evidence="4">Punador</strain>
    </source>
</reference>
<dbReference type="OrthoDB" id="308440at2759"/>
<evidence type="ECO:0000313" key="6">
    <source>
        <dbReference type="RefSeq" id="XP_011211872.1"/>
    </source>
</evidence>
<keyword evidence="1 2" id="KW-0802">TPR repeat</keyword>
<dbReference type="OMA" id="MGECYYY"/>
<dbReference type="Pfam" id="PF14559">
    <property type="entry name" value="TPR_19"/>
    <property type="match status" value="1"/>
</dbReference>
<dbReference type="AlphaFoldDB" id="A0A034VBL6"/>
<reference evidence="6" key="2">
    <citation type="submission" date="2025-04" db="UniProtKB">
        <authorList>
            <consortium name="RefSeq"/>
        </authorList>
    </citation>
    <scope>IDENTIFICATION</scope>
    <source>
        <strain evidence="6">Punador</strain>
        <tissue evidence="7">Adult</tissue>
    </source>
</reference>
<organism evidence="4">
    <name type="scientific">Bactrocera dorsalis</name>
    <name type="common">Oriental fruit fly</name>
    <name type="synonym">Dacus dorsalis</name>
    <dbReference type="NCBI Taxonomy" id="27457"/>
    <lineage>
        <taxon>Eukaryota</taxon>
        <taxon>Metazoa</taxon>
        <taxon>Ecdysozoa</taxon>
        <taxon>Arthropoda</taxon>
        <taxon>Hexapoda</taxon>
        <taxon>Insecta</taxon>
        <taxon>Pterygota</taxon>
        <taxon>Neoptera</taxon>
        <taxon>Endopterygota</taxon>
        <taxon>Diptera</taxon>
        <taxon>Brachycera</taxon>
        <taxon>Muscomorpha</taxon>
        <taxon>Tephritoidea</taxon>
        <taxon>Tephritidae</taxon>
        <taxon>Bactrocera</taxon>
        <taxon>Bactrocera</taxon>
    </lineage>
</organism>
<dbReference type="GO" id="GO:0005680">
    <property type="term" value="C:anaphase-promoting complex"/>
    <property type="evidence" value="ECO:0007669"/>
    <property type="project" value="TreeGrafter"/>
</dbReference>
<sequence length="576" mass="65574">MESVLFANIKKLYANELYSCVIPAASLLSTLLQNERNVATPEMEYQVLLFSGNAHYYERNYRLATKQYEAALLMRKTMLRFKNTQIVSIEITHEQFSELETRYRLAKCYRELGEDHKAISTLHALPLKTRTPKVNMLLAQLCHYGQNVDNAEAVAAYKEVLGDCPMALAAIEALLMLGVDGIEVNSLVVNASTVPKHIDWLSNWIKAHAQLYGRDHLEASKTFQAINDTTKFHQNSYLLTLIGKSLYYYGRYMQAQQYLETALMVNPHNTDALMPLAVVYEYNQKLPELDKLAAQIGNIKELNSEHWFVVAESCYAAGQIVKAISFAKKAIELDERNIEAQLLRGRICLQLKQGVEAISYFRAAQCIASYRFEVYKGLYHCYVNRKRRDEAQAMCALAVRYFRNSPRSYVMFARVLLHSSNPLAKKSAKKFLAKALEIDEHYAVAVALMADVCQANGETQEASAMLKKQVLSFPNPSYFSMLGDLRRTARDLDGALEYYTIALSLEPNDRHALKGVKALTRGGDKQDQDTSLMISRLRDEEWQIDEEAEESSSHDEDDSDTYSEPFWQDLESEVIN</sequence>
<dbReference type="EMBL" id="GAKP01019792">
    <property type="protein sequence ID" value="JAC39160.1"/>
    <property type="molecule type" value="Transcribed_RNA"/>
</dbReference>
<dbReference type="GO" id="GO:0051301">
    <property type="term" value="P:cell division"/>
    <property type="evidence" value="ECO:0007669"/>
    <property type="project" value="TreeGrafter"/>
</dbReference>
<evidence type="ECO:0000256" key="2">
    <source>
        <dbReference type="PROSITE-ProRule" id="PRU00339"/>
    </source>
</evidence>
<feature type="repeat" description="TPR" evidence="2">
    <location>
        <begin position="476"/>
        <end position="509"/>
    </location>
</feature>